<protein>
    <submittedName>
        <fullName evidence="1">Uncharacterized protein</fullName>
    </submittedName>
</protein>
<gene>
    <name evidence="1" type="ORF">CEXT_713971</name>
</gene>
<sequence length="78" mass="8583">MKQVNSTEKGMLVIQNWVLPDRNHCSVKSIFLILSNPPCQVEATSLLIPVSFVSGVRDLPSVQLARAAGNKCLIQIHQ</sequence>
<comment type="caution">
    <text evidence="1">The sequence shown here is derived from an EMBL/GenBank/DDBJ whole genome shotgun (WGS) entry which is preliminary data.</text>
</comment>
<proteinExistence type="predicted"/>
<dbReference type="AlphaFoldDB" id="A0AAV4N6U9"/>
<name>A0AAV4N6U9_CAEEX</name>
<evidence type="ECO:0000313" key="1">
    <source>
        <dbReference type="EMBL" id="GIX79227.1"/>
    </source>
</evidence>
<keyword evidence="2" id="KW-1185">Reference proteome</keyword>
<dbReference type="EMBL" id="BPLR01020477">
    <property type="protein sequence ID" value="GIX79227.1"/>
    <property type="molecule type" value="Genomic_DNA"/>
</dbReference>
<accession>A0AAV4N6U9</accession>
<organism evidence="1 2">
    <name type="scientific">Caerostris extrusa</name>
    <name type="common">Bark spider</name>
    <name type="synonym">Caerostris bankana</name>
    <dbReference type="NCBI Taxonomy" id="172846"/>
    <lineage>
        <taxon>Eukaryota</taxon>
        <taxon>Metazoa</taxon>
        <taxon>Ecdysozoa</taxon>
        <taxon>Arthropoda</taxon>
        <taxon>Chelicerata</taxon>
        <taxon>Arachnida</taxon>
        <taxon>Araneae</taxon>
        <taxon>Araneomorphae</taxon>
        <taxon>Entelegynae</taxon>
        <taxon>Araneoidea</taxon>
        <taxon>Araneidae</taxon>
        <taxon>Caerostris</taxon>
    </lineage>
</organism>
<reference evidence="1 2" key="1">
    <citation type="submission" date="2021-06" db="EMBL/GenBank/DDBJ databases">
        <title>Caerostris extrusa draft genome.</title>
        <authorList>
            <person name="Kono N."/>
            <person name="Arakawa K."/>
        </authorList>
    </citation>
    <scope>NUCLEOTIDE SEQUENCE [LARGE SCALE GENOMIC DNA]</scope>
</reference>
<evidence type="ECO:0000313" key="2">
    <source>
        <dbReference type="Proteomes" id="UP001054945"/>
    </source>
</evidence>
<dbReference type="Proteomes" id="UP001054945">
    <property type="component" value="Unassembled WGS sequence"/>
</dbReference>